<feature type="binding site" evidence="9">
    <location>
        <position position="171"/>
    </location>
    <ligand>
        <name>Zn(2+)</name>
        <dbReference type="ChEBI" id="CHEBI:29105"/>
        <note>catalytic</note>
    </ligand>
</feature>
<name>D0LA78_GORB4</name>
<keyword evidence="13" id="KW-1185">Reference proteome</keyword>
<feature type="compositionally biased region" description="Low complexity" evidence="10">
    <location>
        <begin position="28"/>
        <end position="52"/>
    </location>
</feature>
<feature type="site" description="Transition state stabilizer" evidence="9">
    <location>
        <position position="136"/>
    </location>
</feature>
<keyword evidence="7 9" id="KW-0482">Metalloprotease</keyword>
<dbReference type="EMBL" id="CP001802">
    <property type="protein sequence ID" value="ACY19407.1"/>
    <property type="molecule type" value="Genomic_DNA"/>
</dbReference>
<dbReference type="GO" id="GO:0006508">
    <property type="term" value="P:proteolysis"/>
    <property type="evidence" value="ECO:0007669"/>
    <property type="project" value="UniProtKB-KW"/>
</dbReference>
<gene>
    <name evidence="12" type="ordered locus">Gbro_0051</name>
</gene>
<evidence type="ECO:0000256" key="3">
    <source>
        <dbReference type="ARBA" id="ARBA00022723"/>
    </source>
</evidence>
<evidence type="ECO:0000256" key="2">
    <source>
        <dbReference type="ARBA" id="ARBA00022670"/>
    </source>
</evidence>
<evidence type="ECO:0000256" key="8">
    <source>
        <dbReference type="ARBA" id="ARBA00023316"/>
    </source>
</evidence>
<dbReference type="Gene3D" id="3.30.1380.10">
    <property type="match status" value="1"/>
</dbReference>
<dbReference type="GO" id="GO:0008270">
    <property type="term" value="F:zinc ion binding"/>
    <property type="evidence" value="ECO:0007669"/>
    <property type="project" value="UniProtKB-UniRule"/>
</dbReference>
<keyword evidence="3 9" id="KW-0479">Metal-binding</keyword>
<evidence type="ECO:0000256" key="6">
    <source>
        <dbReference type="ARBA" id="ARBA00022997"/>
    </source>
</evidence>
<evidence type="ECO:0000256" key="5">
    <source>
        <dbReference type="ARBA" id="ARBA00022833"/>
    </source>
</evidence>
<evidence type="ECO:0000256" key="1">
    <source>
        <dbReference type="ARBA" id="ARBA00001362"/>
    </source>
</evidence>
<comment type="function">
    <text evidence="9">Catalyzes hydrolysis of the D-alanyl-D-alanine dipeptide.</text>
</comment>
<protein>
    <recommendedName>
        <fullName evidence="9">D-alanyl-D-alanine dipeptidase</fullName>
        <shortName evidence="9">D-Ala-D-Ala dipeptidase</shortName>
        <ecNumber evidence="9">3.4.13.22</ecNumber>
    </recommendedName>
</protein>
<keyword evidence="4 9" id="KW-0378">Hydrolase</keyword>
<reference evidence="12 13" key="2">
    <citation type="journal article" date="2010" name="Stand. Genomic Sci.">
        <title>Complete genome sequence of Gordonia bronchialis type strain (3410).</title>
        <authorList>
            <person name="Ivanova N."/>
            <person name="Sikorski J."/>
            <person name="Jando M."/>
            <person name="Lapidus A."/>
            <person name="Nolan M."/>
            <person name="Lucas S."/>
            <person name="Del Rio T.G."/>
            <person name="Tice H."/>
            <person name="Copeland A."/>
            <person name="Cheng J.F."/>
            <person name="Chen F."/>
            <person name="Bruce D."/>
            <person name="Goodwin L."/>
            <person name="Pitluck S."/>
            <person name="Mavromatis K."/>
            <person name="Ovchinnikova G."/>
            <person name="Pati A."/>
            <person name="Chen A."/>
            <person name="Palaniappan K."/>
            <person name="Land M."/>
            <person name="Hauser L."/>
            <person name="Chang Y.J."/>
            <person name="Jeffries C.D."/>
            <person name="Chain P."/>
            <person name="Saunders E."/>
            <person name="Han C."/>
            <person name="Detter J.C."/>
            <person name="Brettin T."/>
            <person name="Rohde M."/>
            <person name="Goker M."/>
            <person name="Bristow J."/>
            <person name="Eisen J.A."/>
            <person name="Markowitz V."/>
            <person name="Hugenholtz P."/>
            <person name="Klenk H.P."/>
            <person name="Kyrpides N.C."/>
        </authorList>
    </citation>
    <scope>NUCLEOTIDE SEQUENCE [LARGE SCALE GENOMIC DNA]</scope>
    <source>
        <strain evidence="13">ATCC 25592 / DSM 43247 / BCRC 13721 / JCM 3198 / KCTC 3076 / NBRC 16047 / NCTC 10667</strain>
    </source>
</reference>
<evidence type="ECO:0000256" key="9">
    <source>
        <dbReference type="HAMAP-Rule" id="MF_01924"/>
    </source>
</evidence>
<reference evidence="13" key="1">
    <citation type="submission" date="2009-10" db="EMBL/GenBank/DDBJ databases">
        <title>The complete chromosome of Gordonia bronchialis DSM 43247.</title>
        <authorList>
            <consortium name="US DOE Joint Genome Institute (JGI-PGF)"/>
            <person name="Lucas S."/>
            <person name="Copeland A."/>
            <person name="Lapidus A."/>
            <person name="Glavina del Rio T."/>
            <person name="Dalin E."/>
            <person name="Tice H."/>
            <person name="Bruce D."/>
            <person name="Goodwin L."/>
            <person name="Pitluck S."/>
            <person name="Kyrpides N."/>
            <person name="Mavromatis K."/>
            <person name="Ivanova N."/>
            <person name="Ovchinnikova G."/>
            <person name="Saunders E."/>
            <person name="Brettin T."/>
            <person name="Detter J.C."/>
            <person name="Han C."/>
            <person name="Larimer F."/>
            <person name="Land M."/>
            <person name="Hauser L."/>
            <person name="Markowitz V."/>
            <person name="Cheng J.-F."/>
            <person name="Hugenholtz P."/>
            <person name="Woyke T."/>
            <person name="Wu D."/>
            <person name="Jando M."/>
            <person name="Schneider S."/>
            <person name="Goeker M."/>
            <person name="Klenk H.-P."/>
            <person name="Eisen J.A."/>
        </authorList>
    </citation>
    <scope>NUCLEOTIDE SEQUENCE [LARGE SCALE GENOMIC DNA]</scope>
    <source>
        <strain evidence="13">ATCC 25592 / DSM 43247 / BCRC 13721 / JCM 3198 / KCTC 3076 / NBRC 16047 / NCTC 10667</strain>
    </source>
</reference>
<keyword evidence="5 9" id="KW-0862">Zinc</keyword>
<dbReference type="InterPro" id="IPR009045">
    <property type="entry name" value="Zn_M74/Hedgehog-like"/>
</dbReference>
<proteinExistence type="inferred from homology"/>
<comment type="similarity">
    <text evidence="9">Belongs to the peptidase M15D family.</text>
</comment>
<dbReference type="GO" id="GO:0008237">
    <property type="term" value="F:metallopeptidase activity"/>
    <property type="evidence" value="ECO:0007669"/>
    <property type="project" value="UniProtKB-KW"/>
</dbReference>
<dbReference type="PANTHER" id="PTHR43126:SF1">
    <property type="entry name" value="D-ALANYL-D-ALANINE DIPEPTIDASE"/>
    <property type="match status" value="1"/>
</dbReference>
<keyword evidence="6 9" id="KW-0224">Dipeptidase</keyword>
<dbReference type="Pfam" id="PF01427">
    <property type="entry name" value="Peptidase_M15"/>
    <property type="match status" value="1"/>
</dbReference>
<dbReference type="EC" id="3.4.13.22" evidence="9"/>
<organism evidence="12 13">
    <name type="scientific">Gordonia bronchialis (strain ATCC 25592 / DSM 43247 / BCRC 13721 / JCM 3198 / KCTC 3076 / NBRC 16047 / NCTC 10667)</name>
    <name type="common">Rhodococcus bronchialis</name>
    <dbReference type="NCBI Taxonomy" id="526226"/>
    <lineage>
        <taxon>Bacteria</taxon>
        <taxon>Bacillati</taxon>
        <taxon>Actinomycetota</taxon>
        <taxon>Actinomycetes</taxon>
        <taxon>Mycobacteriales</taxon>
        <taxon>Gordoniaceae</taxon>
        <taxon>Gordonia</taxon>
    </lineage>
</organism>
<keyword evidence="8" id="KW-0961">Cell wall biogenesis/degradation</keyword>
<dbReference type="HAMAP" id="MF_01924">
    <property type="entry name" value="A_A_dipeptidase"/>
    <property type="match status" value="1"/>
</dbReference>
<dbReference type="AlphaFoldDB" id="D0LA78"/>
<dbReference type="PROSITE" id="PS51257">
    <property type="entry name" value="PROKAR_LIPOPROTEIN"/>
    <property type="match status" value="1"/>
</dbReference>
<feature type="binding site" evidence="9">
    <location>
        <position position="243"/>
    </location>
    <ligand>
        <name>Zn(2+)</name>
        <dbReference type="ChEBI" id="CHEBI:29105"/>
        <note>catalytic</note>
    </ligand>
</feature>
<dbReference type="OrthoDB" id="9801430at2"/>
<dbReference type="Proteomes" id="UP000001219">
    <property type="component" value="Chromosome"/>
</dbReference>
<dbReference type="GO" id="GO:0071555">
    <property type="term" value="P:cell wall organization"/>
    <property type="evidence" value="ECO:0007669"/>
    <property type="project" value="UniProtKB-KW"/>
</dbReference>
<accession>D0LA78</accession>
<comment type="cofactor">
    <cofactor evidence="9">
        <name>Zn(2+)</name>
        <dbReference type="ChEBI" id="CHEBI:29105"/>
    </cofactor>
    <text evidence="9">Binds 1 zinc ion per subunit.</text>
</comment>
<evidence type="ECO:0000256" key="4">
    <source>
        <dbReference type="ARBA" id="ARBA00022801"/>
    </source>
</evidence>
<feature type="signal peptide" evidence="11">
    <location>
        <begin position="1"/>
        <end position="20"/>
    </location>
</feature>
<dbReference type="KEGG" id="gbr:Gbro_0051"/>
<feature type="active site" description="Proton donor/acceptor" evidence="9">
    <location>
        <position position="240"/>
    </location>
</feature>
<dbReference type="STRING" id="526226.Gbro_0051"/>
<evidence type="ECO:0000313" key="12">
    <source>
        <dbReference type="EMBL" id="ACY19407.1"/>
    </source>
</evidence>
<dbReference type="PANTHER" id="PTHR43126">
    <property type="entry name" value="D-ALANYL-D-ALANINE DIPEPTIDASE"/>
    <property type="match status" value="1"/>
</dbReference>
<dbReference type="SUPFAM" id="SSF55166">
    <property type="entry name" value="Hedgehog/DD-peptidase"/>
    <property type="match status" value="1"/>
</dbReference>
<sequence>MNRRHLLRSVMTLLVIGLMAVGCGTDTPSSGAPSVSPSVSPKLSPPGDVAPSRPTPVSVPPVSAAARAVGFIDVRTVVPDAIVDLRYATPHNFTGVTLYPRGARCLVHSSMGAGLKTAAQVLRRGGEVLVFWDCYRPHSVQQTMYEKVSNPAWVAAPGPYSRSHESGRSVDVTIASHRANCRAARRIAEDCLAEMGTGFDSFTPAAMAYATDGVSAAAQRNRARLRNAMSAGGLAVYSGEWWHFDGAGADVRRPIIDVAPY</sequence>
<feature type="chain" id="PRO_5039440651" description="D-alanyl-D-alanine dipeptidase" evidence="11">
    <location>
        <begin position="21"/>
        <end position="261"/>
    </location>
</feature>
<dbReference type="eggNOG" id="COG2173">
    <property type="taxonomic scope" value="Bacteria"/>
</dbReference>
<evidence type="ECO:0000256" key="11">
    <source>
        <dbReference type="SAM" id="SignalP"/>
    </source>
</evidence>
<feature type="region of interest" description="Disordered" evidence="10">
    <location>
        <begin position="27"/>
        <end position="59"/>
    </location>
</feature>
<keyword evidence="2 9" id="KW-0645">Protease</keyword>
<comment type="catalytic activity">
    <reaction evidence="1 9">
        <text>D-alanyl-D-alanine + H2O = 2 D-alanine</text>
        <dbReference type="Rhea" id="RHEA:20661"/>
        <dbReference type="ChEBI" id="CHEBI:15377"/>
        <dbReference type="ChEBI" id="CHEBI:57416"/>
        <dbReference type="ChEBI" id="CHEBI:57822"/>
        <dbReference type="EC" id="3.4.13.22"/>
    </reaction>
</comment>
<dbReference type="HOGENOM" id="CLU_060744_1_2_11"/>
<evidence type="ECO:0000313" key="13">
    <source>
        <dbReference type="Proteomes" id="UP000001219"/>
    </source>
</evidence>
<dbReference type="GO" id="GO:0160237">
    <property type="term" value="F:D-Ala-D-Ala dipeptidase activity"/>
    <property type="evidence" value="ECO:0007669"/>
    <property type="project" value="UniProtKB-EC"/>
</dbReference>
<feature type="binding site" evidence="9">
    <location>
        <position position="164"/>
    </location>
    <ligand>
        <name>Zn(2+)</name>
        <dbReference type="ChEBI" id="CHEBI:29105"/>
        <note>catalytic</note>
    </ligand>
</feature>
<dbReference type="RefSeq" id="WP_012831999.1">
    <property type="nucleotide sequence ID" value="NC_013441.1"/>
</dbReference>
<evidence type="ECO:0000256" key="7">
    <source>
        <dbReference type="ARBA" id="ARBA00023049"/>
    </source>
</evidence>
<keyword evidence="11" id="KW-0732">Signal</keyword>
<dbReference type="InterPro" id="IPR000755">
    <property type="entry name" value="A_A_dipeptidase"/>
</dbReference>
<evidence type="ECO:0000256" key="10">
    <source>
        <dbReference type="SAM" id="MobiDB-lite"/>
    </source>
</evidence>